<evidence type="ECO:0000313" key="3">
    <source>
        <dbReference type="Proteomes" id="UP000012062"/>
    </source>
</evidence>
<feature type="chain" id="PRO_5004066023" description="Polysaccharide deacetylase" evidence="1">
    <location>
        <begin position="31"/>
        <end position="342"/>
    </location>
</feature>
<name>M5EFL5_9HYPH</name>
<keyword evidence="3" id="KW-1185">Reference proteome</keyword>
<feature type="signal peptide" evidence="1">
    <location>
        <begin position="1"/>
        <end position="30"/>
    </location>
</feature>
<reference evidence="2 3" key="1">
    <citation type="submission" date="2013-02" db="EMBL/GenBank/DDBJ databases">
        <authorList>
            <person name="Genoscope - CEA"/>
        </authorList>
    </citation>
    <scope>NUCLEOTIDE SEQUENCE [LARGE SCALE GENOMIC DNA]</scope>
    <source>
        <strain evidence="2 3">STM 2683</strain>
    </source>
</reference>
<dbReference type="CDD" id="cd10976">
    <property type="entry name" value="CE4_CDA_like_3"/>
    <property type="match status" value="1"/>
</dbReference>
<dbReference type="EMBL" id="CAUM01000002">
    <property type="protein sequence ID" value="CCV02968.1"/>
    <property type="molecule type" value="Genomic_DNA"/>
</dbReference>
<evidence type="ECO:0000313" key="2">
    <source>
        <dbReference type="EMBL" id="CCV02968.1"/>
    </source>
</evidence>
<dbReference type="eggNOG" id="COG0726">
    <property type="taxonomic scope" value="Bacteria"/>
</dbReference>
<dbReference type="STRING" id="1297569.MESS2_100008"/>
<gene>
    <name evidence="2" type="ORF">MESS2_100008</name>
</gene>
<dbReference type="InterPro" id="IPR052740">
    <property type="entry name" value="CE4"/>
</dbReference>
<evidence type="ECO:0008006" key="4">
    <source>
        <dbReference type="Google" id="ProtNLM"/>
    </source>
</evidence>
<dbReference type="SUPFAM" id="SSF88713">
    <property type="entry name" value="Glycoside hydrolase/deacetylase"/>
    <property type="match status" value="1"/>
</dbReference>
<dbReference type="GO" id="GO:0005975">
    <property type="term" value="P:carbohydrate metabolic process"/>
    <property type="evidence" value="ECO:0007669"/>
    <property type="project" value="InterPro"/>
</dbReference>
<keyword evidence="1" id="KW-0732">Signal</keyword>
<accession>M5EFL5</accession>
<organism evidence="2 3">
    <name type="scientific">Mesorhizobium metallidurans STM 2683</name>
    <dbReference type="NCBI Taxonomy" id="1297569"/>
    <lineage>
        <taxon>Bacteria</taxon>
        <taxon>Pseudomonadati</taxon>
        <taxon>Pseudomonadota</taxon>
        <taxon>Alphaproteobacteria</taxon>
        <taxon>Hyphomicrobiales</taxon>
        <taxon>Phyllobacteriaceae</taxon>
        <taxon>Mesorhizobium</taxon>
    </lineage>
</organism>
<dbReference type="PANTHER" id="PTHR45985:SF3">
    <property type="entry name" value="CHITIN DEACETYLASE-LIKE 4"/>
    <property type="match status" value="1"/>
</dbReference>
<dbReference type="Gene3D" id="3.20.20.370">
    <property type="entry name" value="Glycoside hydrolase/deacetylase"/>
    <property type="match status" value="1"/>
</dbReference>
<protein>
    <recommendedName>
        <fullName evidence="4">Polysaccharide deacetylase</fullName>
    </recommendedName>
</protein>
<proteinExistence type="predicted"/>
<evidence type="ECO:0000256" key="1">
    <source>
        <dbReference type="SAM" id="SignalP"/>
    </source>
</evidence>
<dbReference type="Proteomes" id="UP000012062">
    <property type="component" value="Unassembled WGS sequence"/>
</dbReference>
<sequence length="342" mass="37410">MPMPRLSRVVAFSLASLSLASLAAAGTAFADPPGAPAPAKPKQVVIISFDSARDISQWKRSRALAQRTGAHFTYFLSCVFLLSPQTRMEYTAPGKGAGKSNIGFAASKQEVAERLEQIRLAASEGHDIGSHGCGHFDGKDWSKADWTTEFGSFEHILENAYSINGIASEPPGWRDFARQAVVGFRAPYLSANKALYEALPKAGFLFDASGVSRGPVQPPTSNGTTHFSLPQIPEGPRSRPVIAMDYNLYVRHSGGFERPSKAGEFTERTYDAFRAAFDRQYRGRRIPLELGFHFTLMNGGAYWNALERFAGEVCVKADVECISFRDYVSRQRAGERQANVGG</sequence>
<comment type="caution">
    <text evidence="2">The sequence shown here is derived from an EMBL/GenBank/DDBJ whole genome shotgun (WGS) entry which is preliminary data.</text>
</comment>
<dbReference type="PANTHER" id="PTHR45985">
    <property type="match status" value="1"/>
</dbReference>
<dbReference type="InterPro" id="IPR011330">
    <property type="entry name" value="Glyco_hydro/deAcase_b/a-brl"/>
</dbReference>
<dbReference type="AlphaFoldDB" id="M5EFL5"/>